<gene>
    <name evidence="2" type="ORF">LGLO00237_LOCUS1840</name>
</gene>
<dbReference type="Pfam" id="PF00582">
    <property type="entry name" value="Usp"/>
    <property type="match status" value="1"/>
</dbReference>
<dbReference type="SUPFAM" id="SSF52402">
    <property type="entry name" value="Adenine nucleotide alpha hydrolases-like"/>
    <property type="match status" value="1"/>
</dbReference>
<dbReference type="Gene3D" id="3.40.50.620">
    <property type="entry name" value="HUPs"/>
    <property type="match status" value="1"/>
</dbReference>
<feature type="domain" description="UspA" evidence="1">
    <location>
        <begin position="24"/>
        <end position="144"/>
    </location>
</feature>
<dbReference type="AlphaFoldDB" id="A0A7S3YB10"/>
<dbReference type="EMBL" id="HBIV01002707">
    <property type="protein sequence ID" value="CAE0646423.1"/>
    <property type="molecule type" value="Transcribed_RNA"/>
</dbReference>
<evidence type="ECO:0000259" key="1">
    <source>
        <dbReference type="Pfam" id="PF00582"/>
    </source>
</evidence>
<evidence type="ECO:0000313" key="2">
    <source>
        <dbReference type="EMBL" id="CAE0646423.1"/>
    </source>
</evidence>
<reference evidence="2" key="1">
    <citation type="submission" date="2021-01" db="EMBL/GenBank/DDBJ databases">
        <authorList>
            <person name="Corre E."/>
            <person name="Pelletier E."/>
            <person name="Niang G."/>
            <person name="Scheremetjew M."/>
            <person name="Finn R."/>
            <person name="Kale V."/>
            <person name="Holt S."/>
            <person name="Cochrane G."/>
            <person name="Meng A."/>
            <person name="Brown T."/>
            <person name="Cohen L."/>
        </authorList>
    </citation>
    <scope>NUCLEOTIDE SEQUENCE</scope>
    <source>
        <strain evidence="2">CCCM811</strain>
    </source>
</reference>
<dbReference type="InterPro" id="IPR006016">
    <property type="entry name" value="UspA"/>
</dbReference>
<accession>A0A7S3YB10</accession>
<sequence>MADADKKENKLQSPAKEDRCTKTHVMICIDASEHSTRVVEWTAKHLRADKVTMVHVYNYQMVHPSLTDVDRARREHAIQVGKDLLNQLSHKASVAGMKVDELKLLAPDEGAAKYIILKYVQKVRPTVLVCGTRGDSGFPRFLSFWVEIYVVNL</sequence>
<dbReference type="InterPro" id="IPR014729">
    <property type="entry name" value="Rossmann-like_a/b/a_fold"/>
</dbReference>
<name>A0A7S3YB10_9EUKA</name>
<proteinExistence type="predicted"/>
<organism evidence="2">
    <name type="scientific">Lotharella globosa</name>
    <dbReference type="NCBI Taxonomy" id="91324"/>
    <lineage>
        <taxon>Eukaryota</taxon>
        <taxon>Sar</taxon>
        <taxon>Rhizaria</taxon>
        <taxon>Cercozoa</taxon>
        <taxon>Chlorarachniophyceae</taxon>
        <taxon>Lotharella</taxon>
    </lineage>
</organism>
<protein>
    <recommendedName>
        <fullName evidence="1">UspA domain-containing protein</fullName>
    </recommendedName>
</protein>